<evidence type="ECO:0000256" key="1">
    <source>
        <dbReference type="SAM" id="MobiDB-lite"/>
    </source>
</evidence>
<protein>
    <submittedName>
        <fullName evidence="2">Uncharacterized protein</fullName>
    </submittedName>
</protein>
<feature type="non-terminal residue" evidence="2">
    <location>
        <position position="1"/>
    </location>
</feature>
<reference evidence="2 3" key="1">
    <citation type="journal article" date="2021" name="Nat. Plants">
        <title>The Taxus genome provides insights into paclitaxel biosynthesis.</title>
        <authorList>
            <person name="Xiong X."/>
            <person name="Gou J."/>
            <person name="Liao Q."/>
            <person name="Li Y."/>
            <person name="Zhou Q."/>
            <person name="Bi G."/>
            <person name="Li C."/>
            <person name="Du R."/>
            <person name="Wang X."/>
            <person name="Sun T."/>
            <person name="Guo L."/>
            <person name="Liang H."/>
            <person name="Lu P."/>
            <person name="Wu Y."/>
            <person name="Zhang Z."/>
            <person name="Ro D.K."/>
            <person name="Shang Y."/>
            <person name="Huang S."/>
            <person name="Yan J."/>
        </authorList>
    </citation>
    <scope>NUCLEOTIDE SEQUENCE [LARGE SCALE GENOMIC DNA]</scope>
    <source>
        <strain evidence="2">Ta-2019</strain>
    </source>
</reference>
<proteinExistence type="predicted"/>
<organism evidence="2 3">
    <name type="scientific">Taxus chinensis</name>
    <name type="common">Chinese yew</name>
    <name type="synonym">Taxus wallichiana var. chinensis</name>
    <dbReference type="NCBI Taxonomy" id="29808"/>
    <lineage>
        <taxon>Eukaryota</taxon>
        <taxon>Viridiplantae</taxon>
        <taxon>Streptophyta</taxon>
        <taxon>Embryophyta</taxon>
        <taxon>Tracheophyta</taxon>
        <taxon>Spermatophyta</taxon>
        <taxon>Pinopsida</taxon>
        <taxon>Pinidae</taxon>
        <taxon>Conifers II</taxon>
        <taxon>Cupressales</taxon>
        <taxon>Taxaceae</taxon>
        <taxon>Taxus</taxon>
    </lineage>
</organism>
<dbReference type="AlphaFoldDB" id="A0AA38F8R3"/>
<feature type="region of interest" description="Disordered" evidence="1">
    <location>
        <begin position="32"/>
        <end position="80"/>
    </location>
</feature>
<evidence type="ECO:0000313" key="3">
    <source>
        <dbReference type="Proteomes" id="UP000824469"/>
    </source>
</evidence>
<name>A0AA38F8R3_TAXCH</name>
<feature type="compositionally biased region" description="Basic and acidic residues" evidence="1">
    <location>
        <begin position="32"/>
        <end position="43"/>
    </location>
</feature>
<feature type="non-terminal residue" evidence="2">
    <location>
        <position position="80"/>
    </location>
</feature>
<feature type="compositionally biased region" description="Basic and acidic residues" evidence="1">
    <location>
        <begin position="50"/>
        <end position="65"/>
    </location>
</feature>
<comment type="caution">
    <text evidence="2">The sequence shown here is derived from an EMBL/GenBank/DDBJ whole genome shotgun (WGS) entry which is preliminary data.</text>
</comment>
<keyword evidence="3" id="KW-1185">Reference proteome</keyword>
<accession>A0AA38F8R3</accession>
<dbReference type="EMBL" id="JAHRHJ020001578">
    <property type="protein sequence ID" value="KAH9293156.1"/>
    <property type="molecule type" value="Genomic_DNA"/>
</dbReference>
<evidence type="ECO:0000313" key="2">
    <source>
        <dbReference type="EMBL" id="KAH9293156.1"/>
    </source>
</evidence>
<sequence length="80" mass="9287">LELVKKLEMSEFELMEARLGQSVIEWKKEETRRACTPSNEKDQGLNQEMLKQEGKNKDLPGRRPGFEMGCRSGKTRKAFQ</sequence>
<dbReference type="Proteomes" id="UP000824469">
    <property type="component" value="Unassembled WGS sequence"/>
</dbReference>
<gene>
    <name evidence="2" type="ORF">KI387_041640</name>
</gene>